<dbReference type="PANTHER" id="PTHR43415">
    <property type="entry name" value="SPERMIDINE N(1)-ACETYLTRANSFERASE"/>
    <property type="match status" value="1"/>
</dbReference>
<proteinExistence type="predicted"/>
<dbReference type="GO" id="GO:0016747">
    <property type="term" value="F:acyltransferase activity, transferring groups other than amino-acyl groups"/>
    <property type="evidence" value="ECO:0007669"/>
    <property type="project" value="InterPro"/>
</dbReference>
<sequence length="208" mass="23057">MPTPFQTSRLTYRAIEDTDEPFIHSLQLHPPSFATSNATLLRPQSTRDTKTGYFKYLTSEKALLATIIELSPNTTTLPTPTTIQIGAISLRAPPPDHAHHRETALTIDIAAEHQGQGYGSEAIAWALRWAFRVAGLHRVTVEAVGYNTDAVRLYRRLGFVVEGRKREAVWFEGRWYDFVILGMLEGEWRGTRDGEGGEIGTGTGTGSS</sequence>
<dbReference type="PROSITE" id="PS51186">
    <property type="entry name" value="GNAT"/>
    <property type="match status" value="1"/>
</dbReference>
<dbReference type="RefSeq" id="XP_025403350.1">
    <property type="nucleotide sequence ID" value="XM_025542274.1"/>
</dbReference>
<keyword evidence="2" id="KW-0808">Transferase</keyword>
<evidence type="ECO:0000313" key="3">
    <source>
        <dbReference type="Proteomes" id="UP000247233"/>
    </source>
</evidence>
<dbReference type="VEuPathDB" id="FungiDB:BO70DRAFT_358377"/>
<feature type="domain" description="N-acetyltransferase" evidence="1">
    <location>
        <begin position="36"/>
        <end position="177"/>
    </location>
</feature>
<keyword evidence="2" id="KW-0012">Acyltransferase</keyword>
<gene>
    <name evidence="2" type="ORF">BO70DRAFT_358377</name>
</gene>
<comment type="caution">
    <text evidence="2">The sequence shown here is derived from an EMBL/GenBank/DDBJ whole genome shotgun (WGS) entry which is preliminary data.</text>
</comment>
<reference evidence="2 3" key="1">
    <citation type="submission" date="2016-12" db="EMBL/GenBank/DDBJ databases">
        <title>The genomes of Aspergillus section Nigri reveals drivers in fungal speciation.</title>
        <authorList>
            <consortium name="DOE Joint Genome Institute"/>
            <person name="Vesth T.C."/>
            <person name="Nybo J."/>
            <person name="Theobald S."/>
            <person name="Brandl J."/>
            <person name="Frisvad J.C."/>
            <person name="Nielsen K.F."/>
            <person name="Lyhne E.K."/>
            <person name="Kogle M.E."/>
            <person name="Kuo A."/>
            <person name="Riley R."/>
            <person name="Clum A."/>
            <person name="Nolan M."/>
            <person name="Lipzen A."/>
            <person name="Salamov A."/>
            <person name="Henrissat B."/>
            <person name="Wiebenga A."/>
            <person name="De Vries R.P."/>
            <person name="Grigoriev I.V."/>
            <person name="Mortensen U.H."/>
            <person name="Andersen M.R."/>
            <person name="Baker S.E."/>
        </authorList>
    </citation>
    <scope>NUCLEOTIDE SEQUENCE [LARGE SCALE GENOMIC DNA]</scope>
    <source>
        <strain evidence="2 3">CBS 117.55</strain>
    </source>
</reference>
<evidence type="ECO:0000313" key="2">
    <source>
        <dbReference type="EMBL" id="PWY90907.1"/>
    </source>
</evidence>
<dbReference type="AlphaFoldDB" id="A0A317X028"/>
<dbReference type="OrthoDB" id="64477at2759"/>
<dbReference type="GeneID" id="37064511"/>
<name>A0A317X028_9EURO</name>
<dbReference type="EMBL" id="MSFL01000002">
    <property type="protein sequence ID" value="PWY90907.1"/>
    <property type="molecule type" value="Genomic_DNA"/>
</dbReference>
<dbReference type="PANTHER" id="PTHR43415:SF3">
    <property type="entry name" value="GNAT-FAMILY ACETYLTRANSFERASE"/>
    <property type="match status" value="1"/>
</dbReference>
<dbReference type="CDD" id="cd04301">
    <property type="entry name" value="NAT_SF"/>
    <property type="match status" value="1"/>
</dbReference>
<dbReference type="STRING" id="1448321.A0A317X028"/>
<dbReference type="InterPro" id="IPR000182">
    <property type="entry name" value="GNAT_dom"/>
</dbReference>
<accession>A0A317X028</accession>
<protein>
    <submittedName>
        <fullName evidence="2">Acyl-CoA N-acyltransferase</fullName>
    </submittedName>
</protein>
<dbReference type="SUPFAM" id="SSF55729">
    <property type="entry name" value="Acyl-CoA N-acyltransferases (Nat)"/>
    <property type="match status" value="1"/>
</dbReference>
<evidence type="ECO:0000259" key="1">
    <source>
        <dbReference type="PROSITE" id="PS51186"/>
    </source>
</evidence>
<dbReference type="InterPro" id="IPR016181">
    <property type="entry name" value="Acyl_CoA_acyltransferase"/>
</dbReference>
<dbReference type="Gene3D" id="3.40.630.30">
    <property type="match status" value="1"/>
</dbReference>
<dbReference type="Pfam" id="PF13302">
    <property type="entry name" value="Acetyltransf_3"/>
    <property type="match status" value="1"/>
</dbReference>
<dbReference type="Proteomes" id="UP000247233">
    <property type="component" value="Unassembled WGS sequence"/>
</dbReference>
<keyword evidence="3" id="KW-1185">Reference proteome</keyword>
<organism evidence="2 3">
    <name type="scientific">Aspergillus heteromorphus CBS 117.55</name>
    <dbReference type="NCBI Taxonomy" id="1448321"/>
    <lineage>
        <taxon>Eukaryota</taxon>
        <taxon>Fungi</taxon>
        <taxon>Dikarya</taxon>
        <taxon>Ascomycota</taxon>
        <taxon>Pezizomycotina</taxon>
        <taxon>Eurotiomycetes</taxon>
        <taxon>Eurotiomycetidae</taxon>
        <taxon>Eurotiales</taxon>
        <taxon>Aspergillaceae</taxon>
        <taxon>Aspergillus</taxon>
        <taxon>Aspergillus subgen. Circumdati</taxon>
    </lineage>
</organism>